<dbReference type="Proteomes" id="UP000308600">
    <property type="component" value="Unassembled WGS sequence"/>
</dbReference>
<sequence length="255" mass="29667">MTSMTSSPRLQPELEYDIFVLAYQNDRKEAKNLALVAKRVFDWLIRHIFRVVVFSNTRSIPIRFNKTIYRRHGHHVRHLYLQSPDMQEHLDMFPNVVNLVFWIDHDLTHPSSLIQLPLTLLSTGSFEVTRLLARKLIYLDLIATFGPHSTDDWASLYLPQLTHLCVLYATPRSSVELFLDRKRCPELRMVISWDHADSEFPVLGELNEDLAEMDDARVVAVKCYAQRDWEAGARGGMDMWRFAEGIIADRNGTRL</sequence>
<dbReference type="EMBL" id="ML208415">
    <property type="protein sequence ID" value="TFK66114.1"/>
    <property type="molecule type" value="Genomic_DNA"/>
</dbReference>
<organism evidence="1 2">
    <name type="scientific">Pluteus cervinus</name>
    <dbReference type="NCBI Taxonomy" id="181527"/>
    <lineage>
        <taxon>Eukaryota</taxon>
        <taxon>Fungi</taxon>
        <taxon>Dikarya</taxon>
        <taxon>Basidiomycota</taxon>
        <taxon>Agaricomycotina</taxon>
        <taxon>Agaricomycetes</taxon>
        <taxon>Agaricomycetidae</taxon>
        <taxon>Agaricales</taxon>
        <taxon>Pluteineae</taxon>
        <taxon>Pluteaceae</taxon>
        <taxon>Pluteus</taxon>
    </lineage>
</organism>
<evidence type="ECO:0000313" key="1">
    <source>
        <dbReference type="EMBL" id="TFK66114.1"/>
    </source>
</evidence>
<name>A0ACD3AKF1_9AGAR</name>
<reference evidence="1 2" key="1">
    <citation type="journal article" date="2019" name="Nat. Ecol. Evol.">
        <title>Megaphylogeny resolves global patterns of mushroom evolution.</title>
        <authorList>
            <person name="Varga T."/>
            <person name="Krizsan K."/>
            <person name="Foldi C."/>
            <person name="Dima B."/>
            <person name="Sanchez-Garcia M."/>
            <person name="Sanchez-Ramirez S."/>
            <person name="Szollosi G.J."/>
            <person name="Szarkandi J.G."/>
            <person name="Papp V."/>
            <person name="Albert L."/>
            <person name="Andreopoulos W."/>
            <person name="Angelini C."/>
            <person name="Antonin V."/>
            <person name="Barry K.W."/>
            <person name="Bougher N.L."/>
            <person name="Buchanan P."/>
            <person name="Buyck B."/>
            <person name="Bense V."/>
            <person name="Catcheside P."/>
            <person name="Chovatia M."/>
            <person name="Cooper J."/>
            <person name="Damon W."/>
            <person name="Desjardin D."/>
            <person name="Finy P."/>
            <person name="Geml J."/>
            <person name="Haridas S."/>
            <person name="Hughes K."/>
            <person name="Justo A."/>
            <person name="Karasinski D."/>
            <person name="Kautmanova I."/>
            <person name="Kiss B."/>
            <person name="Kocsube S."/>
            <person name="Kotiranta H."/>
            <person name="LaButti K.M."/>
            <person name="Lechner B.E."/>
            <person name="Liimatainen K."/>
            <person name="Lipzen A."/>
            <person name="Lukacs Z."/>
            <person name="Mihaltcheva S."/>
            <person name="Morgado L.N."/>
            <person name="Niskanen T."/>
            <person name="Noordeloos M.E."/>
            <person name="Ohm R.A."/>
            <person name="Ortiz-Santana B."/>
            <person name="Ovrebo C."/>
            <person name="Racz N."/>
            <person name="Riley R."/>
            <person name="Savchenko A."/>
            <person name="Shiryaev A."/>
            <person name="Soop K."/>
            <person name="Spirin V."/>
            <person name="Szebenyi C."/>
            <person name="Tomsovsky M."/>
            <person name="Tulloss R.E."/>
            <person name="Uehling J."/>
            <person name="Grigoriev I.V."/>
            <person name="Vagvolgyi C."/>
            <person name="Papp T."/>
            <person name="Martin F.M."/>
            <person name="Miettinen O."/>
            <person name="Hibbett D.S."/>
            <person name="Nagy L.G."/>
        </authorList>
    </citation>
    <scope>NUCLEOTIDE SEQUENCE [LARGE SCALE GENOMIC DNA]</scope>
    <source>
        <strain evidence="1 2">NL-1719</strain>
    </source>
</reference>
<protein>
    <submittedName>
        <fullName evidence="1">Uncharacterized protein</fullName>
    </submittedName>
</protein>
<evidence type="ECO:0000313" key="2">
    <source>
        <dbReference type="Proteomes" id="UP000308600"/>
    </source>
</evidence>
<keyword evidence="2" id="KW-1185">Reference proteome</keyword>
<accession>A0ACD3AKF1</accession>
<proteinExistence type="predicted"/>
<gene>
    <name evidence="1" type="ORF">BDN72DRAFT_844739</name>
</gene>